<evidence type="ECO:0000313" key="2">
    <source>
        <dbReference type="EMBL" id="GCD78322.1"/>
    </source>
</evidence>
<protein>
    <submittedName>
        <fullName evidence="2">Uncharacterized protein</fullName>
    </submittedName>
</protein>
<gene>
    <name evidence="2" type="ORF">JCM31826_18040</name>
</gene>
<name>A0A401XMU9_9FLAO</name>
<proteinExistence type="predicted"/>
<keyword evidence="1" id="KW-0472">Membrane</keyword>
<keyword evidence="1" id="KW-0812">Transmembrane</keyword>
<evidence type="ECO:0000256" key="1">
    <source>
        <dbReference type="SAM" id="Phobius"/>
    </source>
</evidence>
<comment type="caution">
    <text evidence="2">The sequence shown here is derived from an EMBL/GenBank/DDBJ whole genome shotgun (WGS) entry which is preliminary data.</text>
</comment>
<dbReference type="Pfam" id="PF19868">
    <property type="entry name" value="DUF6341"/>
    <property type="match status" value="1"/>
</dbReference>
<reference evidence="2 3" key="1">
    <citation type="submission" date="2018-11" db="EMBL/GenBank/DDBJ databases">
        <title>Schleiferia aggregans sp. nov., a moderately thermophilic heterotrophic bacterium isolated from microbial mats at a terrestrial hot spring.</title>
        <authorList>
            <person name="Iino T."/>
            <person name="Ohkuma M."/>
            <person name="Haruta S."/>
        </authorList>
    </citation>
    <scope>NUCLEOTIDE SEQUENCE [LARGE SCALE GENOMIC DNA]</scope>
    <source>
        <strain evidence="2 3">LA</strain>
    </source>
</reference>
<sequence length="66" mass="7671">MGTYFCGKIKGMVSKIAYALADFFEWTFQILPVLGNIPNYLLLFIGFAAFIYWLTEMRKHEKAGER</sequence>
<dbReference type="EMBL" id="BHZE01000020">
    <property type="protein sequence ID" value="GCD78322.1"/>
    <property type="molecule type" value="Genomic_DNA"/>
</dbReference>
<keyword evidence="1" id="KW-1133">Transmembrane helix</keyword>
<dbReference type="Proteomes" id="UP000286715">
    <property type="component" value="Unassembled WGS sequence"/>
</dbReference>
<feature type="transmembrane region" description="Helical" evidence="1">
    <location>
        <begin position="37"/>
        <end position="55"/>
    </location>
</feature>
<organism evidence="2 3">
    <name type="scientific">Thermaurantimonas aggregans</name>
    <dbReference type="NCBI Taxonomy" id="2173829"/>
    <lineage>
        <taxon>Bacteria</taxon>
        <taxon>Pseudomonadati</taxon>
        <taxon>Bacteroidota</taxon>
        <taxon>Flavobacteriia</taxon>
        <taxon>Flavobacteriales</taxon>
        <taxon>Schleiferiaceae</taxon>
        <taxon>Thermaurantimonas</taxon>
    </lineage>
</organism>
<dbReference type="AlphaFoldDB" id="A0A401XMU9"/>
<keyword evidence="3" id="KW-1185">Reference proteome</keyword>
<dbReference type="InterPro" id="IPR045922">
    <property type="entry name" value="DUF6341"/>
</dbReference>
<evidence type="ECO:0000313" key="3">
    <source>
        <dbReference type="Proteomes" id="UP000286715"/>
    </source>
</evidence>
<accession>A0A401XMU9</accession>